<protein>
    <recommendedName>
        <fullName evidence="2">Lipoprotein</fullName>
    </recommendedName>
</protein>
<gene>
    <name evidence="1" type="ORF">TM448A00538_0006</name>
</gene>
<proteinExistence type="predicted"/>
<dbReference type="EMBL" id="MT144023">
    <property type="protein sequence ID" value="QJA46844.1"/>
    <property type="molecule type" value="Genomic_DNA"/>
</dbReference>
<evidence type="ECO:0000313" key="1">
    <source>
        <dbReference type="EMBL" id="QJA46844.1"/>
    </source>
</evidence>
<organism evidence="1">
    <name type="scientific">viral metagenome</name>
    <dbReference type="NCBI Taxonomy" id="1070528"/>
    <lineage>
        <taxon>unclassified sequences</taxon>
        <taxon>metagenomes</taxon>
        <taxon>organismal metagenomes</taxon>
    </lineage>
</organism>
<accession>A0A6H1ZH09</accession>
<reference evidence="1" key="1">
    <citation type="submission" date="2020-03" db="EMBL/GenBank/DDBJ databases">
        <title>The deep terrestrial virosphere.</title>
        <authorList>
            <person name="Holmfeldt K."/>
            <person name="Nilsson E."/>
            <person name="Simone D."/>
            <person name="Lopez-Fernandez M."/>
            <person name="Wu X."/>
            <person name="de Brujin I."/>
            <person name="Lundin D."/>
            <person name="Andersson A."/>
            <person name="Bertilsson S."/>
            <person name="Dopson M."/>
        </authorList>
    </citation>
    <scope>NUCLEOTIDE SEQUENCE</scope>
    <source>
        <strain evidence="1">TM448A00538</strain>
    </source>
</reference>
<dbReference type="PROSITE" id="PS51257">
    <property type="entry name" value="PROKAR_LIPOPROTEIN"/>
    <property type="match status" value="1"/>
</dbReference>
<dbReference type="AlphaFoldDB" id="A0A6H1ZH09"/>
<evidence type="ECO:0008006" key="2">
    <source>
        <dbReference type="Google" id="ProtNLM"/>
    </source>
</evidence>
<sequence length="189" mass="21381">MKRFLTVVFMLGYAMIACGQQALMRHQLRYTHITVTLDSTSSKTIYIGYPDISSLNARVDTTAFGTNISQYQRQSVVAMGHVFVGVTLEISGVEESDSLYSYIKPYWFNEDKQAWFESSTDISYINFTAPASHCQDAVAYLDWTTAYHYSIQLSNELWSCGGFTFTLGQYAYNNAGSATKAYIDIWIAY</sequence>
<name>A0A6H1ZH09_9ZZZZ</name>